<feature type="domain" description="CBM2" evidence="3">
    <location>
        <begin position="311"/>
        <end position="421"/>
    </location>
</feature>
<feature type="region of interest" description="Disordered" evidence="1">
    <location>
        <begin position="248"/>
        <end position="319"/>
    </location>
</feature>
<dbReference type="AlphaFoldDB" id="A0A543IJ21"/>
<feature type="compositionally biased region" description="Low complexity" evidence="1">
    <location>
        <begin position="25"/>
        <end position="44"/>
    </location>
</feature>
<feature type="compositionally biased region" description="Low complexity" evidence="1">
    <location>
        <begin position="252"/>
        <end position="264"/>
    </location>
</feature>
<dbReference type="PROSITE" id="PS51173">
    <property type="entry name" value="CBM2"/>
    <property type="match status" value="1"/>
</dbReference>
<dbReference type="SMART" id="SM00637">
    <property type="entry name" value="CBD_II"/>
    <property type="match status" value="1"/>
</dbReference>
<dbReference type="EMBL" id="VFPO01000001">
    <property type="protein sequence ID" value="TQM70580.1"/>
    <property type="molecule type" value="Genomic_DNA"/>
</dbReference>
<proteinExistence type="predicted"/>
<dbReference type="Gene3D" id="2.60.40.290">
    <property type="match status" value="1"/>
</dbReference>
<evidence type="ECO:0000313" key="5">
    <source>
        <dbReference type="Proteomes" id="UP000316706"/>
    </source>
</evidence>
<name>A0A543IJ21_9ACTN</name>
<dbReference type="InterPro" id="IPR001919">
    <property type="entry name" value="CBD2"/>
</dbReference>
<keyword evidence="2" id="KW-0812">Transmembrane</keyword>
<dbReference type="RefSeq" id="WP_185758901.1">
    <property type="nucleotide sequence ID" value="NZ_VFPO01000001.1"/>
</dbReference>
<evidence type="ECO:0000313" key="4">
    <source>
        <dbReference type="EMBL" id="TQM70580.1"/>
    </source>
</evidence>
<evidence type="ECO:0000259" key="3">
    <source>
        <dbReference type="PROSITE" id="PS51173"/>
    </source>
</evidence>
<reference evidence="4 5" key="1">
    <citation type="submission" date="2019-06" db="EMBL/GenBank/DDBJ databases">
        <title>Sequencing the genomes of 1000 actinobacteria strains.</title>
        <authorList>
            <person name="Klenk H.-P."/>
        </authorList>
    </citation>
    <scope>NUCLEOTIDE SEQUENCE [LARGE SCALE GENOMIC DNA]</scope>
    <source>
        <strain evidence="4 5">DSM 45043</strain>
    </source>
</reference>
<feature type="transmembrane region" description="Helical" evidence="2">
    <location>
        <begin position="220"/>
        <end position="243"/>
    </location>
</feature>
<dbReference type="Pfam" id="PF00553">
    <property type="entry name" value="CBM_2"/>
    <property type="match status" value="1"/>
</dbReference>
<protein>
    <submittedName>
        <fullName evidence="4">Cellulose binding domain-containing protein</fullName>
    </submittedName>
</protein>
<feature type="compositionally biased region" description="Low complexity" evidence="1">
    <location>
        <begin position="170"/>
        <end position="181"/>
    </location>
</feature>
<evidence type="ECO:0000256" key="1">
    <source>
        <dbReference type="SAM" id="MobiDB-lite"/>
    </source>
</evidence>
<accession>A0A543IJ21</accession>
<keyword evidence="5" id="KW-1185">Reference proteome</keyword>
<sequence length="421" mass="41603">MSGEEPGYVPPDHKTTAEFRVPGRAAGPGAAAADPEATAVDASAEAPFDSGATLQDFPKDDAEEPATQGDLDVTLQDAPSGEPPSTVTDGMTGAPDPSVTATDIPAPFVRRDPPEAVVFAAPGREPDEQGAEPGDDPEATGERTPVAAGRTAADPQPAAPSAGPWTGQFSAEAEPAAPASAHGTPGAPPQEAPSQETMPPAFMPSGGAPPSATSRSRRPVLLVALAAGTVVLLAAAGVVILLLTGRSGGDGAAAKTSPSASAPAGEGGGAAPAPTGGDPQGGAPAAPPAGRPSAEPPGQAPAPPPASPPVPTAPIGPVMEGDGITYQLVQQDEGYFEGRMVITNRTGRPMRTWKITFRTPGADVKNIWGGKLVEGGERAVIENLDGAPAIPPGGTWAVQFGASGATTAPKGCKLNGEACGF</sequence>
<keyword evidence="2" id="KW-0472">Membrane</keyword>
<feature type="compositionally biased region" description="Pro residues" evidence="1">
    <location>
        <begin position="285"/>
        <end position="314"/>
    </location>
</feature>
<organism evidence="4 5">
    <name type="scientific">Actinomadura hallensis</name>
    <dbReference type="NCBI Taxonomy" id="337895"/>
    <lineage>
        <taxon>Bacteria</taxon>
        <taxon>Bacillati</taxon>
        <taxon>Actinomycetota</taxon>
        <taxon>Actinomycetes</taxon>
        <taxon>Streptosporangiales</taxon>
        <taxon>Thermomonosporaceae</taxon>
        <taxon>Actinomadura</taxon>
    </lineage>
</organism>
<gene>
    <name evidence="4" type="ORF">FHX41_4314</name>
</gene>
<dbReference type="GO" id="GO:0005975">
    <property type="term" value="P:carbohydrate metabolic process"/>
    <property type="evidence" value="ECO:0007669"/>
    <property type="project" value="InterPro"/>
</dbReference>
<dbReference type="InterPro" id="IPR012291">
    <property type="entry name" value="CBM2_carb-bd_dom_sf"/>
</dbReference>
<dbReference type="InterPro" id="IPR008965">
    <property type="entry name" value="CBM2/CBM3_carb-bd_dom_sf"/>
</dbReference>
<keyword evidence="2" id="KW-1133">Transmembrane helix</keyword>
<dbReference type="GO" id="GO:0030247">
    <property type="term" value="F:polysaccharide binding"/>
    <property type="evidence" value="ECO:0007669"/>
    <property type="project" value="UniProtKB-UniRule"/>
</dbReference>
<evidence type="ECO:0000256" key="2">
    <source>
        <dbReference type="SAM" id="Phobius"/>
    </source>
</evidence>
<comment type="caution">
    <text evidence="4">The sequence shown here is derived from an EMBL/GenBank/DDBJ whole genome shotgun (WGS) entry which is preliminary data.</text>
</comment>
<feature type="compositionally biased region" description="Low complexity" evidence="1">
    <location>
        <begin position="271"/>
        <end position="284"/>
    </location>
</feature>
<dbReference type="GO" id="GO:0004553">
    <property type="term" value="F:hydrolase activity, hydrolyzing O-glycosyl compounds"/>
    <property type="evidence" value="ECO:0007669"/>
    <property type="project" value="InterPro"/>
</dbReference>
<dbReference type="SUPFAM" id="SSF49384">
    <property type="entry name" value="Carbohydrate-binding domain"/>
    <property type="match status" value="1"/>
</dbReference>
<feature type="region of interest" description="Disordered" evidence="1">
    <location>
        <begin position="1"/>
        <end position="214"/>
    </location>
</feature>
<feature type="compositionally biased region" description="Acidic residues" evidence="1">
    <location>
        <begin position="128"/>
        <end position="139"/>
    </location>
</feature>
<dbReference type="Proteomes" id="UP000316706">
    <property type="component" value="Unassembled WGS sequence"/>
</dbReference>